<proteinExistence type="predicted"/>
<dbReference type="Proteomes" id="UP000053555">
    <property type="component" value="Unassembled WGS sequence"/>
</dbReference>
<evidence type="ECO:0000313" key="2">
    <source>
        <dbReference type="EMBL" id="KHN48424.1"/>
    </source>
</evidence>
<dbReference type="AlphaFoldDB" id="A0A0B2SV61"/>
<dbReference type="InterPro" id="IPR043502">
    <property type="entry name" value="DNA/RNA_pol_sf"/>
</dbReference>
<feature type="domain" description="Reverse transcriptase" evidence="1">
    <location>
        <begin position="1"/>
        <end position="86"/>
    </location>
</feature>
<dbReference type="Gene3D" id="3.30.70.270">
    <property type="match status" value="1"/>
</dbReference>
<dbReference type="InterPro" id="IPR000477">
    <property type="entry name" value="RT_dom"/>
</dbReference>
<name>A0A0B2SV61_GLYSO</name>
<accession>A0A0B2SV61</accession>
<gene>
    <name evidence="2" type="ORF">glysoja_034471</name>
</gene>
<feature type="non-terminal residue" evidence="2">
    <location>
        <position position="1"/>
    </location>
</feature>
<organism evidence="2">
    <name type="scientific">Glycine soja</name>
    <name type="common">Wild soybean</name>
    <dbReference type="NCBI Taxonomy" id="3848"/>
    <lineage>
        <taxon>Eukaryota</taxon>
        <taxon>Viridiplantae</taxon>
        <taxon>Streptophyta</taxon>
        <taxon>Embryophyta</taxon>
        <taxon>Tracheophyta</taxon>
        <taxon>Spermatophyta</taxon>
        <taxon>Magnoliopsida</taxon>
        <taxon>eudicotyledons</taxon>
        <taxon>Gunneridae</taxon>
        <taxon>Pentapetalae</taxon>
        <taxon>rosids</taxon>
        <taxon>fabids</taxon>
        <taxon>Fabales</taxon>
        <taxon>Fabaceae</taxon>
        <taxon>Papilionoideae</taxon>
        <taxon>50 kb inversion clade</taxon>
        <taxon>NPAAA clade</taxon>
        <taxon>indigoferoid/millettioid clade</taxon>
        <taxon>Phaseoleae</taxon>
        <taxon>Glycine</taxon>
        <taxon>Glycine subgen. Soja</taxon>
    </lineage>
</organism>
<evidence type="ECO:0000259" key="1">
    <source>
        <dbReference type="PROSITE" id="PS50878"/>
    </source>
</evidence>
<dbReference type="InterPro" id="IPR043128">
    <property type="entry name" value="Rev_trsase/Diguanyl_cyclase"/>
</dbReference>
<dbReference type="PANTHER" id="PTHR33116">
    <property type="entry name" value="REVERSE TRANSCRIPTASE ZINC-BINDING DOMAIN-CONTAINING PROTEIN-RELATED-RELATED"/>
    <property type="match status" value="1"/>
</dbReference>
<sequence length="119" mass="13397">VGKKKEEVNILQYADDTLFFGAATNDNVRVLKCILKCFELVSGLKINYNKSQFGCLGKSEGWCREATSFLNCSQLEFPFSYLGIPVGVSSKCRSVWQLIISKFEAKLARWKQRNLSMGG</sequence>
<dbReference type="PANTHER" id="PTHR33116:SF78">
    <property type="entry name" value="OS12G0587133 PROTEIN"/>
    <property type="match status" value="1"/>
</dbReference>
<feature type="non-terminal residue" evidence="2">
    <location>
        <position position="119"/>
    </location>
</feature>
<dbReference type="Pfam" id="PF00078">
    <property type="entry name" value="RVT_1"/>
    <property type="match status" value="1"/>
</dbReference>
<dbReference type="SUPFAM" id="SSF56672">
    <property type="entry name" value="DNA/RNA polymerases"/>
    <property type="match status" value="1"/>
</dbReference>
<dbReference type="EMBL" id="KN639643">
    <property type="protein sequence ID" value="KHN48424.1"/>
    <property type="molecule type" value="Genomic_DNA"/>
</dbReference>
<protein>
    <recommendedName>
        <fullName evidence="1">Reverse transcriptase domain-containing protein</fullName>
    </recommendedName>
</protein>
<reference evidence="2" key="1">
    <citation type="submission" date="2014-07" db="EMBL/GenBank/DDBJ databases">
        <title>Identification of a novel salt tolerance gene in wild soybean by whole-genome sequencing.</title>
        <authorList>
            <person name="Lam H.-M."/>
            <person name="Qi X."/>
            <person name="Li M.-W."/>
            <person name="Liu X."/>
            <person name="Xie M."/>
            <person name="Ni M."/>
            <person name="Xu X."/>
        </authorList>
    </citation>
    <scope>NUCLEOTIDE SEQUENCE [LARGE SCALE GENOMIC DNA]</scope>
    <source>
        <tissue evidence="2">Root</tissue>
    </source>
</reference>
<dbReference type="PROSITE" id="PS50878">
    <property type="entry name" value="RT_POL"/>
    <property type="match status" value="1"/>
</dbReference>